<reference evidence="8 9" key="1">
    <citation type="journal article" date="2014" name="FEMS Microbiol. Lett.">
        <title>Draft genome sequences of three Holospora species (Holospora obtusa, Holospora undulata, and Holospora elegans), endonuclear symbiotic bacteria of the ciliate Paramecium caudatum.</title>
        <authorList>
            <person name="Dohra H."/>
            <person name="Tanaka K."/>
            <person name="Suzuki T."/>
            <person name="Fujishima M."/>
            <person name="Suzuki H."/>
        </authorList>
    </citation>
    <scope>NUCLEOTIDE SEQUENCE [LARGE SCALE GENOMIC DNA]</scope>
    <source>
        <strain evidence="8 9">E1</strain>
    </source>
</reference>
<organism evidence="8 9">
    <name type="scientific">Holospora elegans E1</name>
    <dbReference type="NCBI Taxonomy" id="1427503"/>
    <lineage>
        <taxon>Bacteria</taxon>
        <taxon>Pseudomonadati</taxon>
        <taxon>Pseudomonadota</taxon>
        <taxon>Alphaproteobacteria</taxon>
        <taxon>Holosporales</taxon>
        <taxon>Holosporaceae</taxon>
        <taxon>Holospora</taxon>
    </lineage>
</organism>
<name>A0A023E0E3_9PROT</name>
<dbReference type="Gene3D" id="3.60.15.10">
    <property type="entry name" value="Ribonuclease Z/Hydroxyacylglutathione hydrolase-like"/>
    <property type="match status" value="1"/>
</dbReference>
<keyword evidence="5" id="KW-0269">Exonuclease</keyword>
<accession>A0A023E0E3</accession>
<dbReference type="SMART" id="SM00849">
    <property type="entry name" value="Lactamase_B"/>
    <property type="match status" value="1"/>
</dbReference>
<evidence type="ECO:0000256" key="6">
    <source>
        <dbReference type="ARBA" id="ARBA00022884"/>
    </source>
</evidence>
<dbReference type="GO" id="GO:0004527">
    <property type="term" value="F:exonuclease activity"/>
    <property type="evidence" value="ECO:0007669"/>
    <property type="project" value="UniProtKB-KW"/>
</dbReference>
<dbReference type="InterPro" id="IPR001279">
    <property type="entry name" value="Metallo-B-lactamas"/>
</dbReference>
<dbReference type="InterPro" id="IPR011108">
    <property type="entry name" value="RMMBL"/>
</dbReference>
<keyword evidence="4" id="KW-0862">Zinc</keyword>
<keyword evidence="9" id="KW-1185">Reference proteome</keyword>
<comment type="caution">
    <text evidence="8">The sequence shown here is derived from an EMBL/GenBank/DDBJ whole genome shotgun (WGS) entry which is preliminary data.</text>
</comment>
<dbReference type="InterPro" id="IPR055132">
    <property type="entry name" value="RNase_J_b_CASP"/>
</dbReference>
<dbReference type="Gene3D" id="3.10.20.580">
    <property type="match status" value="1"/>
</dbReference>
<evidence type="ECO:0000256" key="5">
    <source>
        <dbReference type="ARBA" id="ARBA00022839"/>
    </source>
</evidence>
<evidence type="ECO:0000256" key="3">
    <source>
        <dbReference type="ARBA" id="ARBA00022801"/>
    </source>
</evidence>
<proteinExistence type="predicted"/>
<dbReference type="Pfam" id="PF00753">
    <property type="entry name" value="Lactamase_B"/>
    <property type="match status" value="1"/>
</dbReference>
<protein>
    <submittedName>
        <fullName evidence="8">Putative ribonuclease Jc</fullName>
    </submittedName>
</protein>
<dbReference type="CDD" id="cd07714">
    <property type="entry name" value="RNaseJ_MBL-fold"/>
    <property type="match status" value="1"/>
</dbReference>
<dbReference type="AlphaFoldDB" id="A0A023E0E3"/>
<dbReference type="Pfam" id="PF22505">
    <property type="entry name" value="RNase_J_b_CASP"/>
    <property type="match status" value="1"/>
</dbReference>
<dbReference type="GO" id="GO:0046872">
    <property type="term" value="F:metal ion binding"/>
    <property type="evidence" value="ECO:0007669"/>
    <property type="project" value="UniProtKB-KW"/>
</dbReference>
<evidence type="ECO:0000259" key="7">
    <source>
        <dbReference type="SMART" id="SM00849"/>
    </source>
</evidence>
<dbReference type="PANTHER" id="PTHR43694">
    <property type="entry name" value="RIBONUCLEASE J"/>
    <property type="match status" value="1"/>
</dbReference>
<evidence type="ECO:0000256" key="2">
    <source>
        <dbReference type="ARBA" id="ARBA00022723"/>
    </source>
</evidence>
<dbReference type="Pfam" id="PF07521">
    <property type="entry name" value="RMMBL"/>
    <property type="match status" value="1"/>
</dbReference>
<dbReference type="SUPFAM" id="SSF56281">
    <property type="entry name" value="Metallo-hydrolase/oxidoreductase"/>
    <property type="match status" value="1"/>
</dbReference>
<keyword evidence="1" id="KW-0540">Nuclease</keyword>
<dbReference type="Proteomes" id="UP000024842">
    <property type="component" value="Unassembled WGS sequence"/>
</dbReference>
<keyword evidence="2" id="KW-0479">Metal-binding</keyword>
<gene>
    <name evidence="8" type="ORF">HE1_00796</name>
</gene>
<dbReference type="Gene3D" id="3.40.50.10710">
    <property type="entry name" value="Metallo-hydrolase/oxidoreductase"/>
    <property type="match status" value="1"/>
</dbReference>
<feature type="domain" description="Metallo-beta-lactamase" evidence="7">
    <location>
        <begin position="38"/>
        <end position="226"/>
    </location>
</feature>
<dbReference type="OrthoDB" id="9770211at2"/>
<dbReference type="GO" id="GO:0003723">
    <property type="term" value="F:RNA binding"/>
    <property type="evidence" value="ECO:0007669"/>
    <property type="project" value="UniProtKB-KW"/>
</dbReference>
<keyword evidence="6" id="KW-0694">RNA-binding</keyword>
<dbReference type="STRING" id="1427503.HE1_00796"/>
<keyword evidence="3" id="KW-0378">Hydrolase</keyword>
<dbReference type="PANTHER" id="PTHR43694:SF1">
    <property type="entry name" value="RIBONUCLEASE J"/>
    <property type="match status" value="1"/>
</dbReference>
<evidence type="ECO:0000256" key="4">
    <source>
        <dbReference type="ARBA" id="ARBA00022833"/>
    </source>
</evidence>
<dbReference type="InterPro" id="IPR036866">
    <property type="entry name" value="RibonucZ/Hydroxyglut_hydro"/>
</dbReference>
<evidence type="ECO:0000256" key="1">
    <source>
        <dbReference type="ARBA" id="ARBA00022722"/>
    </source>
</evidence>
<dbReference type="InterPro" id="IPR042173">
    <property type="entry name" value="RNase_J_2"/>
</dbReference>
<sequence>MLQRKHFVSREKDVSRLFSLNKLEGLYFLPLGGSNEIGMNLNLYGYGAPGELTQWIIVDLGVSFSHTPDRVIIPDIRSFLEVTNPEQIRAIVLTHGHEDHIGALPYLHNLLPKLPIYATPFTAFLLQQKAMEAKISMDIQEVPLGGEVEIEHFGTVKYVSLTHSIPESNAILISTPEGKIFHTGDWKISRETMVGDSICEHTLRSIGDQGIKAIVCDSTTVFEEGFSGSEVDVSHRLISCVKELKQGRVIIGCFASNVERLTSCYLAAKASGRVPILAGRSLQRIAKAAVHCGYFSSDMHFLEIKDAENIPPEKQLIIATGSQGEPKAALTAMATGVHHFLTLGEGDHVIFSCRVIPGNEKAVFALQNSLTAKGVNVITSKVAGEIHVSGHPYREELRQMYTWIRPKISVPTHGEARHLREHANLAQSLGVPHNICIGNGMVLRLDEEEPKVVGFIFHGRLIVDGKHRLIPENGKEMSERFSLLEKGIVFISRHVRKGNRIQVVVSFEGLFEHHEREVWSKEIRKRVLQCYISKPVSENVEKSVNYSDGVKPKIEEKVRQLFRQRIGKEPMICIHL</sequence>
<evidence type="ECO:0000313" key="9">
    <source>
        <dbReference type="Proteomes" id="UP000024842"/>
    </source>
</evidence>
<evidence type="ECO:0000313" key="8">
    <source>
        <dbReference type="EMBL" id="GAJ46462.1"/>
    </source>
</evidence>
<dbReference type="EMBL" id="BAUP01000099">
    <property type="protein sequence ID" value="GAJ46462.1"/>
    <property type="molecule type" value="Genomic_DNA"/>
</dbReference>